<evidence type="ECO:0000256" key="5">
    <source>
        <dbReference type="ARBA" id="ARBA00023277"/>
    </source>
</evidence>
<evidence type="ECO:0000256" key="6">
    <source>
        <dbReference type="ARBA" id="ARBA00031828"/>
    </source>
</evidence>
<dbReference type="InterPro" id="IPR006549">
    <property type="entry name" value="HAD-SF_hydro_IIIA"/>
</dbReference>
<dbReference type="EC" id="3.1.3.-" evidence="7"/>
<dbReference type="NCBIfam" id="NF006506">
    <property type="entry name" value="PRK08942.1"/>
    <property type="match status" value="1"/>
</dbReference>
<dbReference type="InterPro" id="IPR036412">
    <property type="entry name" value="HAD-like_sf"/>
</dbReference>
<evidence type="ECO:0000313" key="8">
    <source>
        <dbReference type="EMBL" id="MEO1765708.1"/>
    </source>
</evidence>
<dbReference type="Proteomes" id="UP001482231">
    <property type="component" value="Unassembled WGS sequence"/>
</dbReference>
<dbReference type="EMBL" id="JBAJEX010000001">
    <property type="protein sequence ID" value="MEO1765708.1"/>
    <property type="molecule type" value="Genomic_DNA"/>
</dbReference>
<evidence type="ECO:0000256" key="4">
    <source>
        <dbReference type="ARBA" id="ARBA00022801"/>
    </source>
</evidence>
<keyword evidence="3" id="KW-0479">Metal-binding</keyword>
<keyword evidence="4 7" id="KW-0378">Hydrolase</keyword>
<dbReference type="InterPro" id="IPR023214">
    <property type="entry name" value="HAD_sf"/>
</dbReference>
<dbReference type="NCBIfam" id="TIGR01662">
    <property type="entry name" value="HAD-SF-IIIA"/>
    <property type="match status" value="1"/>
</dbReference>
<evidence type="ECO:0000256" key="3">
    <source>
        <dbReference type="ARBA" id="ARBA00022723"/>
    </source>
</evidence>
<accession>A0ABV0EE10</accession>
<sequence>MDKPAVFLDRDGTLNVEKEYLHRWQDWEWIPGAIDAIRRLNEAGFLVIVTTNQSGIARGYYTEADVLELHRQVDADLARHGGHIDAYYYCPHHPQYGPLRDCDCRKPEPGMLLRAAEEHDIDLTRSYIIGDKAADIEAGLAVGATPILVLTGYGEQARADVPPATLVVRDVGRAVEWILG</sequence>
<dbReference type="PANTHER" id="PTHR42891">
    <property type="entry name" value="D-GLYCERO-BETA-D-MANNO-HEPTOSE-1,7-BISPHOSPHATE 7-PHOSPHATASE"/>
    <property type="match status" value="1"/>
</dbReference>
<dbReference type="Gene3D" id="3.40.50.1000">
    <property type="entry name" value="HAD superfamily/HAD-like"/>
    <property type="match status" value="1"/>
</dbReference>
<dbReference type="NCBIfam" id="TIGR00213">
    <property type="entry name" value="GmhB_yaeD"/>
    <property type="match status" value="1"/>
</dbReference>
<dbReference type="InterPro" id="IPR004446">
    <property type="entry name" value="Heptose_bisP_phosphatase"/>
</dbReference>
<name>A0ABV0EE10_9BURK</name>
<evidence type="ECO:0000256" key="7">
    <source>
        <dbReference type="PIRNR" id="PIRNR004682"/>
    </source>
</evidence>
<evidence type="ECO:0000256" key="2">
    <source>
        <dbReference type="ARBA" id="ARBA00022490"/>
    </source>
</evidence>
<organism evidence="8 9">
    <name type="scientific">Thiobacter aerophilum</name>
    <dbReference type="NCBI Taxonomy" id="3121275"/>
    <lineage>
        <taxon>Bacteria</taxon>
        <taxon>Pseudomonadati</taxon>
        <taxon>Pseudomonadota</taxon>
        <taxon>Betaproteobacteria</taxon>
        <taxon>Burkholderiales</taxon>
        <taxon>Thiobacteraceae</taxon>
        <taxon>Thiobacter</taxon>
    </lineage>
</organism>
<dbReference type="Pfam" id="PF13242">
    <property type="entry name" value="Hydrolase_like"/>
    <property type="match status" value="1"/>
</dbReference>
<keyword evidence="5 7" id="KW-0119">Carbohydrate metabolism</keyword>
<proteinExistence type="inferred from homology"/>
<dbReference type="GO" id="GO:0034200">
    <property type="term" value="F:D-glycero-beta-D-manno-heptose 1,7-bisphosphate 7-phosphatase activity"/>
    <property type="evidence" value="ECO:0007669"/>
    <property type="project" value="UniProtKB-EC"/>
</dbReference>
<evidence type="ECO:0000256" key="1">
    <source>
        <dbReference type="ARBA" id="ARBA00004496"/>
    </source>
</evidence>
<protein>
    <recommendedName>
        <fullName evidence="6 7">D,D-heptose 1,7-bisphosphate phosphatase</fullName>
        <ecNumber evidence="7">3.1.3.-</ecNumber>
    </recommendedName>
</protein>
<comment type="subcellular location">
    <subcellularLocation>
        <location evidence="1 7">Cytoplasm</location>
    </subcellularLocation>
</comment>
<dbReference type="CDD" id="cd07503">
    <property type="entry name" value="HAD_HisB-N"/>
    <property type="match status" value="1"/>
</dbReference>
<dbReference type="NCBIfam" id="TIGR01656">
    <property type="entry name" value="Histidinol-ppas"/>
    <property type="match status" value="1"/>
</dbReference>
<comment type="similarity">
    <text evidence="7">Belongs to the gmhB family.</text>
</comment>
<gene>
    <name evidence="8" type="primary">gmhB</name>
    <name evidence="8" type="ORF">V6E02_00530</name>
</gene>
<comment type="caution">
    <text evidence="8">The sequence shown here is derived from an EMBL/GenBank/DDBJ whole genome shotgun (WGS) entry which is preliminary data.</text>
</comment>
<dbReference type="InterPro" id="IPR006543">
    <property type="entry name" value="Histidinol-phos"/>
</dbReference>
<dbReference type="SUPFAM" id="SSF56784">
    <property type="entry name" value="HAD-like"/>
    <property type="match status" value="1"/>
</dbReference>
<evidence type="ECO:0000313" key="9">
    <source>
        <dbReference type="Proteomes" id="UP001482231"/>
    </source>
</evidence>
<dbReference type="RefSeq" id="WP_347306102.1">
    <property type="nucleotide sequence ID" value="NZ_JBAJEX010000001.1"/>
</dbReference>
<keyword evidence="2 7" id="KW-0963">Cytoplasm</keyword>
<dbReference type="PIRSF" id="PIRSF004682">
    <property type="entry name" value="GmhB"/>
    <property type="match status" value="1"/>
</dbReference>
<reference evidence="8 9" key="1">
    <citation type="submission" date="2024-02" db="EMBL/GenBank/DDBJ databases">
        <title>New thermophilic sulfur-oxidizing bacteria from a hot springs of the Uzon caldera (Kamchatka, Russia).</title>
        <authorList>
            <person name="Dukat A.M."/>
            <person name="Elcheninov A.G."/>
            <person name="Frolov E.N."/>
        </authorList>
    </citation>
    <scope>NUCLEOTIDE SEQUENCE [LARGE SCALE GENOMIC DNA]</scope>
    <source>
        <strain evidence="8 9">AK1</strain>
    </source>
</reference>
<keyword evidence="9" id="KW-1185">Reference proteome</keyword>
<dbReference type="PANTHER" id="PTHR42891:SF1">
    <property type="entry name" value="D-GLYCERO-BETA-D-MANNO-HEPTOSE-1,7-BISPHOSPHATE 7-PHOSPHATASE"/>
    <property type="match status" value="1"/>
</dbReference>